<dbReference type="InterPro" id="IPR003784">
    <property type="entry name" value="BioY"/>
</dbReference>
<feature type="transmembrane region" description="Helical" evidence="3">
    <location>
        <begin position="137"/>
        <end position="166"/>
    </location>
</feature>
<accession>A0AAW9NMG5</accession>
<dbReference type="RefSeq" id="WP_326124532.1">
    <property type="nucleotide sequence ID" value="NZ_JARSFG010000020.1"/>
</dbReference>
<keyword evidence="3" id="KW-1133">Transmembrane helix</keyword>
<feature type="transmembrane region" description="Helical" evidence="3">
    <location>
        <begin position="36"/>
        <end position="63"/>
    </location>
</feature>
<protein>
    <recommendedName>
        <fullName evidence="2">Biotin transporter</fullName>
    </recommendedName>
</protein>
<evidence type="ECO:0000313" key="5">
    <source>
        <dbReference type="Proteomes" id="UP001344888"/>
    </source>
</evidence>
<feature type="transmembrane region" description="Helical" evidence="3">
    <location>
        <begin position="6"/>
        <end position="24"/>
    </location>
</feature>
<dbReference type="GO" id="GO:0015225">
    <property type="term" value="F:biotin transmembrane transporter activity"/>
    <property type="evidence" value="ECO:0007669"/>
    <property type="project" value="UniProtKB-UniRule"/>
</dbReference>
<comment type="subcellular location">
    <subcellularLocation>
        <location evidence="2">Cell membrane</location>
        <topology evidence="2">Multi-pass membrane protein</topology>
    </subcellularLocation>
</comment>
<dbReference type="Pfam" id="PF02632">
    <property type="entry name" value="BioY"/>
    <property type="match status" value="1"/>
</dbReference>
<organism evidence="4 5">
    <name type="scientific">Metasolibacillus meyeri</name>
    <dbReference type="NCBI Taxonomy" id="1071052"/>
    <lineage>
        <taxon>Bacteria</taxon>
        <taxon>Bacillati</taxon>
        <taxon>Bacillota</taxon>
        <taxon>Bacilli</taxon>
        <taxon>Bacillales</taxon>
        <taxon>Caryophanaceae</taxon>
        <taxon>Metasolibacillus</taxon>
    </lineage>
</organism>
<evidence type="ECO:0000256" key="3">
    <source>
        <dbReference type="SAM" id="Phobius"/>
    </source>
</evidence>
<keyword evidence="2 3" id="KW-0472">Membrane</keyword>
<name>A0AAW9NMG5_9BACL</name>
<keyword evidence="3" id="KW-0812">Transmembrane</keyword>
<dbReference type="PANTHER" id="PTHR34295">
    <property type="entry name" value="BIOTIN TRANSPORTER BIOY"/>
    <property type="match status" value="1"/>
</dbReference>
<dbReference type="PANTHER" id="PTHR34295:SF1">
    <property type="entry name" value="BIOTIN TRANSPORTER BIOY"/>
    <property type="match status" value="1"/>
</dbReference>
<sequence>MNVKDYVLAALGAAIIAVLAQVAIPVPPVPFTGQTLAIGLVATILGPRLGTLAVAVYLLLGAVGLPVFANFSGGFAKLVGPTGGYLIGFLPAAYLTGLYLEKTSYTYMQAAVANIIGMFVALIFGTLWLMFSAELTWVGAVAGGMTPFIPLGLVKAALATWLGIYVRNRLMQAKLLVATN</sequence>
<dbReference type="Proteomes" id="UP001344888">
    <property type="component" value="Unassembled WGS sequence"/>
</dbReference>
<dbReference type="PIRSF" id="PIRSF016661">
    <property type="entry name" value="BioY"/>
    <property type="match status" value="1"/>
</dbReference>
<evidence type="ECO:0000256" key="2">
    <source>
        <dbReference type="PIRNR" id="PIRNR016661"/>
    </source>
</evidence>
<feature type="transmembrane region" description="Helical" evidence="3">
    <location>
        <begin position="112"/>
        <end position="131"/>
    </location>
</feature>
<keyword evidence="5" id="KW-1185">Reference proteome</keyword>
<gene>
    <name evidence="4" type="ORF">P9B03_16150</name>
</gene>
<comment type="similarity">
    <text evidence="1 2">Belongs to the BioY family.</text>
</comment>
<dbReference type="Gene3D" id="1.10.1760.20">
    <property type="match status" value="1"/>
</dbReference>
<evidence type="ECO:0000256" key="1">
    <source>
        <dbReference type="ARBA" id="ARBA00010692"/>
    </source>
</evidence>
<proteinExistence type="inferred from homology"/>
<evidence type="ECO:0000313" key="4">
    <source>
        <dbReference type="EMBL" id="MEC1180034.1"/>
    </source>
</evidence>
<dbReference type="EMBL" id="JARSFG010000020">
    <property type="protein sequence ID" value="MEC1180034.1"/>
    <property type="molecule type" value="Genomic_DNA"/>
</dbReference>
<dbReference type="AlphaFoldDB" id="A0AAW9NMG5"/>
<reference evidence="4 5" key="1">
    <citation type="submission" date="2023-03" db="EMBL/GenBank/DDBJ databases">
        <title>Bacillus Genome Sequencing.</title>
        <authorList>
            <person name="Dunlap C."/>
        </authorList>
    </citation>
    <scope>NUCLEOTIDE SEQUENCE [LARGE SCALE GENOMIC DNA]</scope>
    <source>
        <strain evidence="4 5">B-59205</strain>
    </source>
</reference>
<dbReference type="GO" id="GO:0005886">
    <property type="term" value="C:plasma membrane"/>
    <property type="evidence" value="ECO:0007669"/>
    <property type="project" value="UniProtKB-SubCell"/>
</dbReference>
<feature type="transmembrane region" description="Helical" evidence="3">
    <location>
        <begin position="83"/>
        <end position="100"/>
    </location>
</feature>
<keyword evidence="2" id="KW-0813">Transport</keyword>
<comment type="caution">
    <text evidence="4">The sequence shown here is derived from an EMBL/GenBank/DDBJ whole genome shotgun (WGS) entry which is preliminary data.</text>
</comment>
<keyword evidence="2" id="KW-1003">Cell membrane</keyword>